<keyword evidence="3" id="KW-0808">Transferase</keyword>
<dbReference type="RefSeq" id="WP_259313176.1">
    <property type="nucleotide sequence ID" value="NZ_CP087164.1"/>
</dbReference>
<gene>
    <name evidence="3" type="primary">spoIIAB_5</name>
    <name evidence="3" type="ORF">DSM104329_05604</name>
</gene>
<evidence type="ECO:0000256" key="1">
    <source>
        <dbReference type="ARBA" id="ARBA00022527"/>
    </source>
</evidence>
<organism evidence="3 4">
    <name type="scientific">Capillimicrobium parvum</name>
    <dbReference type="NCBI Taxonomy" id="2884022"/>
    <lineage>
        <taxon>Bacteria</taxon>
        <taxon>Bacillati</taxon>
        <taxon>Actinomycetota</taxon>
        <taxon>Thermoleophilia</taxon>
        <taxon>Solirubrobacterales</taxon>
        <taxon>Capillimicrobiaceae</taxon>
        <taxon>Capillimicrobium</taxon>
    </lineage>
</organism>
<accession>A0A9E6Y809</accession>
<dbReference type="InterPro" id="IPR003594">
    <property type="entry name" value="HATPase_dom"/>
</dbReference>
<protein>
    <submittedName>
        <fullName evidence="3">Anti-sigma F factor</fullName>
        <ecNumber evidence="3">2.7.11.1</ecNumber>
    </submittedName>
</protein>
<name>A0A9E6Y809_9ACTN</name>
<dbReference type="Proteomes" id="UP001162834">
    <property type="component" value="Chromosome"/>
</dbReference>
<sequence>MSVPANPPDFMSYEQRLPAAPENVARLRHGVARFARDAGASDRLGRKVALAVSEACTNAVVHAYQRGPAGSVAVRATRRGGWLCVEVADEGAGVRPRSESPGVGLGTPLMAILADRLEIDDNPAGHGTLVRLTFGL</sequence>
<dbReference type="EMBL" id="CP087164">
    <property type="protein sequence ID" value="UGS39172.1"/>
    <property type="molecule type" value="Genomic_DNA"/>
</dbReference>
<dbReference type="CDD" id="cd16936">
    <property type="entry name" value="HATPase_RsbW-like"/>
    <property type="match status" value="1"/>
</dbReference>
<dbReference type="InterPro" id="IPR036890">
    <property type="entry name" value="HATPase_C_sf"/>
</dbReference>
<dbReference type="GO" id="GO:0004674">
    <property type="term" value="F:protein serine/threonine kinase activity"/>
    <property type="evidence" value="ECO:0007669"/>
    <property type="project" value="UniProtKB-KW"/>
</dbReference>
<evidence type="ECO:0000313" key="4">
    <source>
        <dbReference type="Proteomes" id="UP001162834"/>
    </source>
</evidence>
<keyword evidence="1" id="KW-0418">Kinase</keyword>
<dbReference type="AlphaFoldDB" id="A0A9E6Y809"/>
<dbReference type="PANTHER" id="PTHR35526:SF3">
    <property type="entry name" value="ANTI-SIGMA-F FACTOR RSBW"/>
    <property type="match status" value="1"/>
</dbReference>
<keyword evidence="4" id="KW-1185">Reference proteome</keyword>
<evidence type="ECO:0000259" key="2">
    <source>
        <dbReference type="Pfam" id="PF13581"/>
    </source>
</evidence>
<keyword evidence="1" id="KW-0723">Serine/threonine-protein kinase</keyword>
<feature type="domain" description="Histidine kinase/HSP90-like ATPase" evidence="2">
    <location>
        <begin position="17"/>
        <end position="133"/>
    </location>
</feature>
<dbReference type="SUPFAM" id="SSF55874">
    <property type="entry name" value="ATPase domain of HSP90 chaperone/DNA topoisomerase II/histidine kinase"/>
    <property type="match status" value="1"/>
</dbReference>
<dbReference type="InterPro" id="IPR050267">
    <property type="entry name" value="Anti-sigma-factor_SerPK"/>
</dbReference>
<proteinExistence type="predicted"/>
<dbReference type="PANTHER" id="PTHR35526">
    <property type="entry name" value="ANTI-SIGMA-F FACTOR RSBW-RELATED"/>
    <property type="match status" value="1"/>
</dbReference>
<dbReference type="Pfam" id="PF13581">
    <property type="entry name" value="HATPase_c_2"/>
    <property type="match status" value="1"/>
</dbReference>
<dbReference type="Gene3D" id="3.30.565.10">
    <property type="entry name" value="Histidine kinase-like ATPase, C-terminal domain"/>
    <property type="match status" value="1"/>
</dbReference>
<reference evidence="3" key="1">
    <citation type="journal article" date="2022" name="Int. J. Syst. Evol. Microbiol.">
        <title>Pseudomonas aegrilactucae sp. nov. and Pseudomonas morbosilactucae sp. nov., pathogens causing bacterial rot of lettuce in Japan.</title>
        <authorList>
            <person name="Sawada H."/>
            <person name="Fujikawa T."/>
            <person name="Satou M."/>
        </authorList>
    </citation>
    <scope>NUCLEOTIDE SEQUENCE</scope>
    <source>
        <strain evidence="3">0166_1</strain>
    </source>
</reference>
<dbReference type="KEGG" id="sbae:DSM104329_05604"/>
<evidence type="ECO:0000313" key="3">
    <source>
        <dbReference type="EMBL" id="UGS39172.1"/>
    </source>
</evidence>
<dbReference type="EC" id="2.7.11.1" evidence="3"/>